<dbReference type="Gene3D" id="3.40.630.30">
    <property type="match status" value="1"/>
</dbReference>
<dbReference type="AlphaFoldDB" id="A0A1J6WVC4"/>
<dbReference type="Proteomes" id="UP000182062">
    <property type="component" value="Unassembled WGS sequence"/>
</dbReference>
<dbReference type="RefSeq" id="WP_071619921.1">
    <property type="nucleotide sequence ID" value="NZ_MINN01000117.1"/>
</dbReference>
<sequence>MLQGIFIEHFEHEHIEDRISLLYDYHIQKNLNHLSMQFDRNKIRELHEDSIENNQDSKRYYVIKTNKNKIVGYCWISSIDWINRTCELSIGILPEYRIGYGLLALVKMYDYLYDQLNMKTVLNQILEGNELLRSKVSLDGLAIKIKGDSFTAGKVRNAYMWTQTKEEHELLGKEKAKKNKQLNSKFKEVMSR</sequence>
<dbReference type="Pfam" id="PF13302">
    <property type="entry name" value="Acetyltransf_3"/>
    <property type="match status" value="1"/>
</dbReference>
<dbReference type="OrthoDB" id="9795206at2"/>
<dbReference type="EMBL" id="MINN01000117">
    <property type="protein sequence ID" value="OIU69817.1"/>
    <property type="molecule type" value="Genomic_DNA"/>
</dbReference>
<evidence type="ECO:0000313" key="2">
    <source>
        <dbReference type="EMBL" id="OIU69817.1"/>
    </source>
</evidence>
<comment type="caution">
    <text evidence="2">The sequence shown here is derived from an EMBL/GenBank/DDBJ whole genome shotgun (WGS) entry which is preliminary data.</text>
</comment>
<dbReference type="InterPro" id="IPR016181">
    <property type="entry name" value="Acyl_CoA_acyltransferase"/>
</dbReference>
<reference evidence="2 3" key="1">
    <citation type="submission" date="2016-09" db="EMBL/GenBank/DDBJ databases">
        <title>Bacillus aquimaris SAMM genome sequence reveals colonization and biosurfactant production capacities.</title>
        <authorList>
            <person name="Waghmode S.R."/>
            <person name="Suryavanshi M.V."/>
        </authorList>
    </citation>
    <scope>NUCLEOTIDE SEQUENCE [LARGE SCALE GENOMIC DNA]</scope>
    <source>
        <strain evidence="2 3">SAMM</strain>
    </source>
</reference>
<proteinExistence type="predicted"/>
<evidence type="ECO:0000259" key="1">
    <source>
        <dbReference type="Pfam" id="PF13302"/>
    </source>
</evidence>
<protein>
    <recommendedName>
        <fullName evidence="1">N-acetyltransferase domain-containing protein</fullName>
    </recommendedName>
</protein>
<organism evidence="2 3">
    <name type="scientific">Rossellomorea aquimaris</name>
    <dbReference type="NCBI Taxonomy" id="189382"/>
    <lineage>
        <taxon>Bacteria</taxon>
        <taxon>Bacillati</taxon>
        <taxon>Bacillota</taxon>
        <taxon>Bacilli</taxon>
        <taxon>Bacillales</taxon>
        <taxon>Bacillaceae</taxon>
        <taxon>Rossellomorea</taxon>
    </lineage>
</organism>
<feature type="domain" description="N-acetyltransferase" evidence="1">
    <location>
        <begin position="8"/>
        <end position="130"/>
    </location>
</feature>
<accession>A0A1J6WVC4</accession>
<dbReference type="PANTHER" id="PTHR43415:SF3">
    <property type="entry name" value="GNAT-FAMILY ACETYLTRANSFERASE"/>
    <property type="match status" value="1"/>
</dbReference>
<dbReference type="SUPFAM" id="SSF55729">
    <property type="entry name" value="Acyl-CoA N-acyltransferases (Nat)"/>
    <property type="match status" value="1"/>
</dbReference>
<keyword evidence="3" id="KW-1185">Reference proteome</keyword>
<dbReference type="GO" id="GO:0016747">
    <property type="term" value="F:acyltransferase activity, transferring groups other than amino-acyl groups"/>
    <property type="evidence" value="ECO:0007669"/>
    <property type="project" value="InterPro"/>
</dbReference>
<dbReference type="PANTHER" id="PTHR43415">
    <property type="entry name" value="SPERMIDINE N(1)-ACETYLTRANSFERASE"/>
    <property type="match status" value="1"/>
</dbReference>
<dbReference type="CDD" id="cd04301">
    <property type="entry name" value="NAT_SF"/>
    <property type="match status" value="1"/>
</dbReference>
<dbReference type="InterPro" id="IPR000182">
    <property type="entry name" value="GNAT_dom"/>
</dbReference>
<evidence type="ECO:0000313" key="3">
    <source>
        <dbReference type="Proteomes" id="UP000182062"/>
    </source>
</evidence>
<gene>
    <name evidence="2" type="ORF">BHE18_02600</name>
</gene>
<name>A0A1J6WVC4_9BACI</name>